<keyword evidence="1" id="KW-0863">Zinc-finger</keyword>
<keyword evidence="1" id="KW-0862">Zinc</keyword>
<keyword evidence="1" id="KW-0479">Metal-binding</keyword>
<gene>
    <name evidence="3" type="ORF">ODALV1_LOCUS14111</name>
</gene>
<dbReference type="PROSITE" id="PS50157">
    <property type="entry name" value="ZINC_FINGER_C2H2_2"/>
    <property type="match status" value="1"/>
</dbReference>
<dbReference type="InterPro" id="IPR013087">
    <property type="entry name" value="Znf_C2H2_type"/>
</dbReference>
<name>A0ABP1QQT4_9HEXA</name>
<evidence type="ECO:0000256" key="1">
    <source>
        <dbReference type="PROSITE-ProRule" id="PRU00042"/>
    </source>
</evidence>
<proteinExistence type="predicted"/>
<evidence type="ECO:0000313" key="4">
    <source>
        <dbReference type="Proteomes" id="UP001642540"/>
    </source>
</evidence>
<keyword evidence="4" id="KW-1185">Reference proteome</keyword>
<organism evidence="3 4">
    <name type="scientific">Orchesella dallaii</name>
    <dbReference type="NCBI Taxonomy" id="48710"/>
    <lineage>
        <taxon>Eukaryota</taxon>
        <taxon>Metazoa</taxon>
        <taxon>Ecdysozoa</taxon>
        <taxon>Arthropoda</taxon>
        <taxon>Hexapoda</taxon>
        <taxon>Collembola</taxon>
        <taxon>Entomobryomorpha</taxon>
        <taxon>Entomobryoidea</taxon>
        <taxon>Orchesellidae</taxon>
        <taxon>Orchesellinae</taxon>
        <taxon>Orchesella</taxon>
    </lineage>
</organism>
<sequence>MRCEVHGKVSGSCGRTTMQNTVAAIGSTETQMPSDTYSILALDNNQVIGKTYRVQLHSSAKSTVVTSLTTFQMETEANPQFINYEFPMYLEVPADQQEAFIAKITTFLTSSTALIDRYLKQFLEKRLKFIQSSVRQVSSGISDYVSDFDGAVSDLCDSIGLEYSEVTYGESSCTFLDLQCIPENPNSYESIRKILDVIQQRAIRGKRKWITVVSDGLPFSIAQEIIRKYLECDECEAGFADGNDLNVHYSRIHNKVPPPCLQRKYRNILLRPGSNFLDNYAYNIFNSIVT</sequence>
<dbReference type="EMBL" id="CAXLJM020000043">
    <property type="protein sequence ID" value="CAL8110281.1"/>
    <property type="molecule type" value="Genomic_DNA"/>
</dbReference>
<comment type="caution">
    <text evidence="3">The sequence shown here is derived from an EMBL/GenBank/DDBJ whole genome shotgun (WGS) entry which is preliminary data.</text>
</comment>
<evidence type="ECO:0000313" key="3">
    <source>
        <dbReference type="EMBL" id="CAL8110281.1"/>
    </source>
</evidence>
<feature type="domain" description="C2H2-type" evidence="2">
    <location>
        <begin position="230"/>
        <end position="258"/>
    </location>
</feature>
<dbReference type="Proteomes" id="UP001642540">
    <property type="component" value="Unassembled WGS sequence"/>
</dbReference>
<dbReference type="PROSITE" id="PS00028">
    <property type="entry name" value="ZINC_FINGER_C2H2_1"/>
    <property type="match status" value="1"/>
</dbReference>
<protein>
    <recommendedName>
        <fullName evidence="2">C2H2-type domain-containing protein</fullName>
    </recommendedName>
</protein>
<evidence type="ECO:0000259" key="2">
    <source>
        <dbReference type="PROSITE" id="PS50157"/>
    </source>
</evidence>
<reference evidence="3 4" key="1">
    <citation type="submission" date="2024-08" db="EMBL/GenBank/DDBJ databases">
        <authorList>
            <person name="Cucini C."/>
            <person name="Frati F."/>
        </authorList>
    </citation>
    <scope>NUCLEOTIDE SEQUENCE [LARGE SCALE GENOMIC DNA]</scope>
</reference>
<accession>A0ABP1QQT4</accession>